<feature type="region of interest" description="Disordered" evidence="1">
    <location>
        <begin position="160"/>
        <end position="220"/>
    </location>
</feature>
<name>A0A8S1NF58_9CILI</name>
<dbReference type="AlphaFoldDB" id="A0A8S1NF58"/>
<evidence type="ECO:0000313" key="3">
    <source>
        <dbReference type="Proteomes" id="UP000692954"/>
    </source>
</evidence>
<comment type="caution">
    <text evidence="2">The sequence shown here is derived from an EMBL/GenBank/DDBJ whole genome shotgun (WGS) entry which is preliminary data.</text>
</comment>
<proteinExistence type="predicted"/>
<feature type="compositionally biased region" description="Low complexity" evidence="1">
    <location>
        <begin position="305"/>
        <end position="320"/>
    </location>
</feature>
<sequence length="349" mass="40644">MSIKSKIVTQVEDGQAEHLAKLLYPPYQTYFHQAKVAHSKQTLLSSLQQVGLNVQEFQDKPVQLIMQECEQKLKKTYTVKVVGIKDGELAVISKRFALPKKKSMKQISNKEDPIFQLSQQPYQIHSQFPNKQLKAVKKIKDPQDEEFKKRLLNWQAEQFEKMKGKPQIEETSDEEQNQESQSQPQSSQIKNKKSLPRIKLQKIRRSESPKNENSEKVGDTQEVYAVFHNQKQSQKMSYSRLLNHMNDKQKKNEKTNHSPPLTNQLVVVNINKKPPEPPKLGGVIMELDEEHENYQSDKKQHDEQQQQQQTQQSSSLQVTQFVLNDTDAMQKRLKKIQEKLHHSEPEGLF</sequence>
<evidence type="ECO:0000256" key="1">
    <source>
        <dbReference type="SAM" id="MobiDB-lite"/>
    </source>
</evidence>
<accession>A0A8S1NF58</accession>
<gene>
    <name evidence="2" type="ORF">PSON_ATCC_30995.1.T0530017</name>
</gene>
<feature type="compositionally biased region" description="Basic residues" evidence="1">
    <location>
        <begin position="190"/>
        <end position="203"/>
    </location>
</feature>
<organism evidence="2 3">
    <name type="scientific">Paramecium sonneborni</name>
    <dbReference type="NCBI Taxonomy" id="65129"/>
    <lineage>
        <taxon>Eukaryota</taxon>
        <taxon>Sar</taxon>
        <taxon>Alveolata</taxon>
        <taxon>Ciliophora</taxon>
        <taxon>Intramacronucleata</taxon>
        <taxon>Oligohymenophorea</taxon>
        <taxon>Peniculida</taxon>
        <taxon>Parameciidae</taxon>
        <taxon>Paramecium</taxon>
    </lineage>
</organism>
<protein>
    <submittedName>
        <fullName evidence="2">Uncharacterized protein</fullName>
    </submittedName>
</protein>
<feature type="compositionally biased region" description="Basic and acidic residues" evidence="1">
    <location>
        <begin position="292"/>
        <end position="304"/>
    </location>
</feature>
<feature type="region of interest" description="Disordered" evidence="1">
    <location>
        <begin position="272"/>
        <end position="323"/>
    </location>
</feature>
<feature type="compositionally biased region" description="Low complexity" evidence="1">
    <location>
        <begin position="178"/>
        <end position="188"/>
    </location>
</feature>
<dbReference type="OrthoDB" id="299311at2759"/>
<evidence type="ECO:0000313" key="2">
    <source>
        <dbReference type="EMBL" id="CAD8088631.1"/>
    </source>
</evidence>
<reference evidence="2" key="1">
    <citation type="submission" date="2021-01" db="EMBL/GenBank/DDBJ databases">
        <authorList>
            <consortium name="Genoscope - CEA"/>
            <person name="William W."/>
        </authorList>
    </citation>
    <scope>NUCLEOTIDE SEQUENCE</scope>
</reference>
<feature type="compositionally biased region" description="Basic and acidic residues" evidence="1">
    <location>
        <begin position="204"/>
        <end position="219"/>
    </location>
</feature>
<dbReference type="EMBL" id="CAJJDN010000053">
    <property type="protein sequence ID" value="CAD8088631.1"/>
    <property type="molecule type" value="Genomic_DNA"/>
</dbReference>
<keyword evidence="3" id="KW-1185">Reference proteome</keyword>
<dbReference type="Proteomes" id="UP000692954">
    <property type="component" value="Unassembled WGS sequence"/>
</dbReference>